<reference evidence="1 2" key="1">
    <citation type="journal article" date="2013" name="Nat. Genet.">
        <title>The genome of the hydatid tapeworm Echinococcus granulosus.</title>
        <authorList>
            <person name="Zheng H."/>
            <person name="Zhang W."/>
            <person name="Zhang L."/>
            <person name="Zhang Z."/>
            <person name="Li J."/>
            <person name="Lu G."/>
            <person name="Zhu Y."/>
            <person name="Wang Y."/>
            <person name="Huang Y."/>
            <person name="Liu J."/>
            <person name="Kang H."/>
            <person name="Chen J."/>
            <person name="Wang L."/>
            <person name="Chen A."/>
            <person name="Yu S."/>
            <person name="Gao Z."/>
            <person name="Jin L."/>
            <person name="Gu W."/>
            <person name="Wang Z."/>
            <person name="Zhao L."/>
            <person name="Shi B."/>
            <person name="Wen H."/>
            <person name="Lin R."/>
            <person name="Jones M.K."/>
            <person name="Brejova B."/>
            <person name="Vinar T."/>
            <person name="Zhao G."/>
            <person name="McManus D.P."/>
            <person name="Chen Z."/>
            <person name="Zhou Y."/>
            <person name="Wang S."/>
        </authorList>
    </citation>
    <scope>NUCLEOTIDE SEQUENCE [LARGE SCALE GENOMIC DNA]</scope>
</reference>
<gene>
    <name evidence="1" type="ORF">EGR_05292</name>
</gene>
<name>W6UFU1_ECHGR</name>
<organism evidence="1 2">
    <name type="scientific">Echinococcus granulosus</name>
    <name type="common">Hydatid tapeworm</name>
    <dbReference type="NCBI Taxonomy" id="6210"/>
    <lineage>
        <taxon>Eukaryota</taxon>
        <taxon>Metazoa</taxon>
        <taxon>Spiralia</taxon>
        <taxon>Lophotrochozoa</taxon>
        <taxon>Platyhelminthes</taxon>
        <taxon>Cestoda</taxon>
        <taxon>Eucestoda</taxon>
        <taxon>Cyclophyllidea</taxon>
        <taxon>Taeniidae</taxon>
        <taxon>Echinococcus</taxon>
        <taxon>Echinococcus granulosus group</taxon>
    </lineage>
</organism>
<dbReference type="GeneID" id="36341007"/>
<accession>W6UFU1</accession>
<dbReference type="RefSeq" id="XP_024351012.1">
    <property type="nucleotide sequence ID" value="XM_024494541.1"/>
</dbReference>
<evidence type="ECO:0000313" key="2">
    <source>
        <dbReference type="Proteomes" id="UP000019149"/>
    </source>
</evidence>
<dbReference type="CTD" id="36341007"/>
<keyword evidence="2" id="KW-1185">Reference proteome</keyword>
<evidence type="ECO:0000313" key="1">
    <source>
        <dbReference type="EMBL" id="EUB59816.1"/>
    </source>
</evidence>
<protein>
    <submittedName>
        <fullName evidence="1">Uncharacterized protein</fullName>
    </submittedName>
</protein>
<dbReference type="AlphaFoldDB" id="W6UFU1"/>
<dbReference type="KEGG" id="egl:EGR_05292"/>
<sequence>MLLSSGFPSLFCTHHVSTVECLLKSNSPSANEGEAQVGLRTHASMGRAKLAHLGTRVSVRQLGRLRARARRASQSAAQA</sequence>
<comment type="caution">
    <text evidence="1">The sequence shown here is derived from an EMBL/GenBank/DDBJ whole genome shotgun (WGS) entry which is preliminary data.</text>
</comment>
<proteinExistence type="predicted"/>
<dbReference type="Proteomes" id="UP000019149">
    <property type="component" value="Unassembled WGS sequence"/>
</dbReference>
<dbReference type="EMBL" id="APAU02000038">
    <property type="protein sequence ID" value="EUB59816.1"/>
    <property type="molecule type" value="Genomic_DNA"/>
</dbReference>